<reference evidence="2" key="1">
    <citation type="submission" date="2016-10" db="EMBL/GenBank/DDBJ databases">
        <authorList>
            <person name="Varghese N."/>
            <person name="Submissions S."/>
        </authorList>
    </citation>
    <scope>NUCLEOTIDE SEQUENCE [LARGE SCALE GENOMIC DNA]</scope>
    <source>
        <strain evidence="2">CGMCC 1.10228</strain>
    </source>
</reference>
<organism evidence="1 2">
    <name type="scientific">Vibrio xiamenensis</name>
    <dbReference type="NCBI Taxonomy" id="861298"/>
    <lineage>
        <taxon>Bacteria</taxon>
        <taxon>Pseudomonadati</taxon>
        <taxon>Pseudomonadota</taxon>
        <taxon>Gammaproteobacteria</taxon>
        <taxon>Vibrionales</taxon>
        <taxon>Vibrionaceae</taxon>
        <taxon>Vibrio</taxon>
    </lineage>
</organism>
<sequence length="165" mass="19168">MLNQIYNWHNLSSLLDHLSLHEFRRLTEQLHCSQAIDSWLIQIHRNNTATVIPLFMGLRTSSLQPEYGDLYFVVDKDKVAKVNKAFTKELIELPPVTEVTERATLDDALHSINRLLEITPALQHDHVEVRNPNIGKVMNHFKRKNNLKSVRFIMNSLEVANYKIS</sequence>
<dbReference type="AlphaFoldDB" id="A0A1G8CIX6"/>
<keyword evidence="2" id="KW-1185">Reference proteome</keyword>
<proteinExistence type="predicted"/>
<evidence type="ECO:0000313" key="1">
    <source>
        <dbReference type="EMBL" id="SDH45378.1"/>
    </source>
</evidence>
<protein>
    <submittedName>
        <fullName evidence="1">Uncharacterized protein</fullName>
    </submittedName>
</protein>
<accession>A0A1G8CIX6</accession>
<dbReference type="EMBL" id="FNDD01000016">
    <property type="protein sequence ID" value="SDH45378.1"/>
    <property type="molecule type" value="Genomic_DNA"/>
</dbReference>
<dbReference type="STRING" id="861298.SAMN04488136_11692"/>
<gene>
    <name evidence="1" type="ORF">SAMN04488136_11692</name>
</gene>
<evidence type="ECO:0000313" key="2">
    <source>
        <dbReference type="Proteomes" id="UP000198854"/>
    </source>
</evidence>
<name>A0A1G8CIX6_9VIBR</name>
<dbReference type="Proteomes" id="UP000198854">
    <property type="component" value="Unassembled WGS sequence"/>
</dbReference>
<dbReference type="RefSeq" id="WP_093275082.1">
    <property type="nucleotide sequence ID" value="NZ_FNDD01000016.1"/>
</dbReference>